<evidence type="ECO:0000256" key="2">
    <source>
        <dbReference type="SAM" id="Phobius"/>
    </source>
</evidence>
<dbReference type="EMBL" id="SOML01000011">
    <property type="protein sequence ID" value="TFD94301.1"/>
    <property type="molecule type" value="Genomic_DNA"/>
</dbReference>
<protein>
    <recommendedName>
        <fullName evidence="5">Cell division protein FtsL</fullName>
    </recommendedName>
</protein>
<accession>A0A4Y8KXE4</accession>
<evidence type="ECO:0008006" key="5">
    <source>
        <dbReference type="Google" id="ProtNLM"/>
    </source>
</evidence>
<feature type="region of interest" description="Disordered" evidence="1">
    <location>
        <begin position="90"/>
        <end position="110"/>
    </location>
</feature>
<keyword evidence="2" id="KW-0812">Transmembrane</keyword>
<dbReference type="OrthoDB" id="997106at2"/>
<keyword evidence="2" id="KW-0472">Membrane</keyword>
<evidence type="ECO:0000313" key="4">
    <source>
        <dbReference type="Proteomes" id="UP000297861"/>
    </source>
</evidence>
<gene>
    <name evidence="3" type="ORF">E2605_16185</name>
</gene>
<dbReference type="AlphaFoldDB" id="A0A4Y8KXE4"/>
<comment type="caution">
    <text evidence="3">The sequence shown here is derived from an EMBL/GenBank/DDBJ whole genome shotgun (WGS) entry which is preliminary data.</text>
</comment>
<keyword evidence="4" id="KW-1185">Reference proteome</keyword>
<dbReference type="Proteomes" id="UP000297861">
    <property type="component" value="Unassembled WGS sequence"/>
</dbReference>
<sequence>MKLKDIRKSTMHVLSGTILTEDFFLKNTRFMLVVFVIIILYISNRYSCIAKKAEIESLKIEMKDVKYESLTISSELTSVSRQTRVQSLVDDNGLELRSPTEPAYKVKEKE</sequence>
<keyword evidence="2" id="KW-1133">Transmembrane helix</keyword>
<organism evidence="3 4">
    <name type="scientific">Dysgonomonas capnocytophagoides</name>
    <dbReference type="NCBI Taxonomy" id="45254"/>
    <lineage>
        <taxon>Bacteria</taxon>
        <taxon>Pseudomonadati</taxon>
        <taxon>Bacteroidota</taxon>
        <taxon>Bacteroidia</taxon>
        <taxon>Bacteroidales</taxon>
        <taxon>Dysgonomonadaceae</taxon>
        <taxon>Dysgonomonas</taxon>
    </lineage>
</organism>
<dbReference type="STRING" id="1121485.GCA_000426485_01295"/>
<dbReference type="Pfam" id="PF19579">
    <property type="entry name" value="FtsL_2"/>
    <property type="match status" value="1"/>
</dbReference>
<dbReference type="InterPro" id="IPR045755">
    <property type="entry name" value="FtsL-like"/>
</dbReference>
<evidence type="ECO:0000313" key="3">
    <source>
        <dbReference type="EMBL" id="TFD94301.1"/>
    </source>
</evidence>
<evidence type="ECO:0000256" key="1">
    <source>
        <dbReference type="SAM" id="MobiDB-lite"/>
    </source>
</evidence>
<reference evidence="3 4" key="1">
    <citation type="submission" date="2019-03" db="EMBL/GenBank/DDBJ databases">
        <title>San Antonio Military Medical Center submission to MRSN (WRAIR), pending publication.</title>
        <authorList>
            <person name="Blyth D.M."/>
            <person name="Mccarthy S.L."/>
            <person name="Schall S.E."/>
            <person name="Stam J.A."/>
            <person name="Ong A.C."/>
            <person name="Mcgann P.T."/>
        </authorList>
    </citation>
    <scope>NUCLEOTIDE SEQUENCE [LARGE SCALE GENOMIC DNA]</scope>
    <source>
        <strain evidence="3 4">MRSN571793</strain>
    </source>
</reference>
<feature type="transmembrane region" description="Helical" evidence="2">
    <location>
        <begin position="23"/>
        <end position="42"/>
    </location>
</feature>
<proteinExistence type="predicted"/>
<name>A0A4Y8KXE4_9BACT</name>